<proteinExistence type="predicted"/>
<name>A0A6B0IDR8_PSEAI</name>
<keyword evidence="1" id="KW-0808">Transferase</keyword>
<accession>A0A6B0IDR8</accession>
<dbReference type="Proteomes" id="UP000284767">
    <property type="component" value="Unassembled WGS sequence"/>
</dbReference>
<dbReference type="GO" id="GO:0032259">
    <property type="term" value="P:methylation"/>
    <property type="evidence" value="ECO:0007669"/>
    <property type="project" value="UniProtKB-KW"/>
</dbReference>
<keyword evidence="1" id="KW-0489">Methyltransferase</keyword>
<dbReference type="EMBL" id="NSNE01000012">
    <property type="protein sequence ID" value="RPM12190.1"/>
    <property type="molecule type" value="Genomic_DNA"/>
</dbReference>
<protein>
    <submittedName>
        <fullName evidence="1">Methyltransferase type 12</fullName>
    </submittedName>
</protein>
<organism evidence="1 2">
    <name type="scientific">Pseudomonas aeruginosa</name>
    <dbReference type="NCBI Taxonomy" id="287"/>
    <lineage>
        <taxon>Bacteria</taxon>
        <taxon>Pseudomonadati</taxon>
        <taxon>Pseudomonadota</taxon>
        <taxon>Gammaproteobacteria</taxon>
        <taxon>Pseudomonadales</taxon>
        <taxon>Pseudomonadaceae</taxon>
        <taxon>Pseudomonas</taxon>
    </lineage>
</organism>
<dbReference type="PANTHER" id="PTHR43861">
    <property type="entry name" value="TRANS-ACONITATE 2-METHYLTRANSFERASE-RELATED"/>
    <property type="match status" value="1"/>
</dbReference>
<reference evidence="1 2" key="2">
    <citation type="submission" date="2019-01" db="EMBL/GenBank/DDBJ databases">
        <title>The Pseudomonas aeruginosa pan-genome provides new insights on its population structure, horizontal gene transfer and pathogenicity.</title>
        <authorList>
            <person name="Freschi L."/>
            <person name="Vincent A.T."/>
            <person name="Jeukens J."/>
            <person name="Emond-Rheault J.-G."/>
            <person name="Kukavica-Ibrulj I."/>
            <person name="Dupont M.-J."/>
            <person name="Charette S.J."/>
            <person name="Boyle B."/>
            <person name="Levesque R.C."/>
        </authorList>
    </citation>
    <scope>NUCLEOTIDE SEQUENCE [LARGE SCALE GENOMIC DNA]</scope>
    <source>
        <strain evidence="1 2">PA-W36</strain>
    </source>
</reference>
<dbReference type="Pfam" id="PF13489">
    <property type="entry name" value="Methyltransf_23"/>
    <property type="match status" value="1"/>
</dbReference>
<sequence>MSESPYVHSAAEGVVESSMGLYSVPAYVSFLQQNRTREQALAIYEQRIADALAIYTEFSHAFVERCCPCCGAQERADLEPFQGIYCVAKCMRCTTAYVTPCPPPAVLGHYYSQCRCNGMLGDLLKARQRSGDRIISDRVRFLLTLIDEYLLGRARIRILEVGCNSGGLLSELKAALHASDLLHRCELTGIDIDASAIARNEDRDLTLHAASAEEFAAGSGGVFDLIIHFELIEHLFDPHGFMVATKKLMSDGGLHHFHTPNALGMDNQALGYNSFRALAHGIFPPMHLQAFTPQNIGHFAMRSGYSIVQMDTPGNFDVDMVANWLPKDAMDSPFIHIHQLPREHLAIFQQWLKVLGASSHMRCTLRS</sequence>
<dbReference type="CDD" id="cd02440">
    <property type="entry name" value="AdoMet_MTases"/>
    <property type="match status" value="1"/>
</dbReference>
<comment type="caution">
    <text evidence="1">The sequence shown here is derived from an EMBL/GenBank/DDBJ whole genome shotgun (WGS) entry which is preliminary data.</text>
</comment>
<gene>
    <name evidence="1" type="ORF">IPC1295_20070</name>
</gene>
<dbReference type="RefSeq" id="WP_003158213.1">
    <property type="nucleotide sequence ID" value="NZ_CAADKC010000032.1"/>
</dbReference>
<dbReference type="Gene3D" id="3.40.50.150">
    <property type="entry name" value="Vaccinia Virus protein VP39"/>
    <property type="match status" value="1"/>
</dbReference>
<dbReference type="AlphaFoldDB" id="A0A6B0IDR8"/>
<evidence type="ECO:0000313" key="1">
    <source>
        <dbReference type="EMBL" id="RPM12190.1"/>
    </source>
</evidence>
<dbReference type="InterPro" id="IPR029063">
    <property type="entry name" value="SAM-dependent_MTases_sf"/>
</dbReference>
<dbReference type="SUPFAM" id="SSF53335">
    <property type="entry name" value="S-adenosyl-L-methionine-dependent methyltransferases"/>
    <property type="match status" value="1"/>
</dbReference>
<dbReference type="GO" id="GO:0008168">
    <property type="term" value="F:methyltransferase activity"/>
    <property type="evidence" value="ECO:0007669"/>
    <property type="project" value="UniProtKB-KW"/>
</dbReference>
<evidence type="ECO:0000313" key="2">
    <source>
        <dbReference type="Proteomes" id="UP000284767"/>
    </source>
</evidence>
<reference evidence="1 2" key="1">
    <citation type="submission" date="2017-08" db="EMBL/GenBank/DDBJ databases">
        <authorList>
            <person name="Feschi L."/>
            <person name="Jeukens J."/>
            <person name="Emond-Rheault J.-G."/>
            <person name="Kukavica-Ibrulj I."/>
            <person name="Boyle B."/>
            <person name="Levesque R.C."/>
        </authorList>
    </citation>
    <scope>NUCLEOTIDE SEQUENCE [LARGE SCALE GENOMIC DNA]</scope>
    <source>
        <strain evidence="1 2">PA-W36</strain>
    </source>
</reference>